<dbReference type="Proteomes" id="UP000199052">
    <property type="component" value="Unassembled WGS sequence"/>
</dbReference>
<dbReference type="Proteomes" id="UP000533017">
    <property type="component" value="Unassembled WGS sequence"/>
</dbReference>
<dbReference type="InterPro" id="IPR006680">
    <property type="entry name" value="Amidohydro-rel"/>
</dbReference>
<evidence type="ECO:0000259" key="1">
    <source>
        <dbReference type="Pfam" id="PF04909"/>
    </source>
</evidence>
<evidence type="ECO:0000313" key="3">
    <source>
        <dbReference type="EMBL" id="SFH42295.1"/>
    </source>
</evidence>
<keyword evidence="5" id="KW-1185">Reference proteome</keyword>
<evidence type="ECO:0000313" key="2">
    <source>
        <dbReference type="EMBL" id="NYH84215.1"/>
    </source>
</evidence>
<keyword evidence="3" id="KW-0378">Hydrolase</keyword>
<dbReference type="STRING" id="504797.SAMN05421678_117115"/>
<protein>
    <submittedName>
        <fullName evidence="3">Predicted metal-dependent hydrolase, TIM-barrel fold</fullName>
    </submittedName>
    <submittedName>
        <fullName evidence="2">TIM-barrel fold metal-dependent hydrolase</fullName>
    </submittedName>
</protein>
<dbReference type="InterPro" id="IPR052358">
    <property type="entry name" value="Aro_Compnd_Degr_Hydrolases"/>
</dbReference>
<dbReference type="GO" id="GO:0016787">
    <property type="term" value="F:hydrolase activity"/>
    <property type="evidence" value="ECO:0007669"/>
    <property type="project" value="UniProtKB-KW"/>
</dbReference>
<organism evidence="3 4">
    <name type="scientific">Actinopolymorpha cephalotaxi</name>
    <dbReference type="NCBI Taxonomy" id="504797"/>
    <lineage>
        <taxon>Bacteria</taxon>
        <taxon>Bacillati</taxon>
        <taxon>Actinomycetota</taxon>
        <taxon>Actinomycetes</taxon>
        <taxon>Propionibacteriales</taxon>
        <taxon>Actinopolymorphaceae</taxon>
        <taxon>Actinopolymorpha</taxon>
    </lineage>
</organism>
<gene>
    <name evidence="2" type="ORF">FHR37_003066</name>
    <name evidence="3" type="ORF">SAMN05421678_117115</name>
</gene>
<dbReference type="EMBL" id="JACBZA010000001">
    <property type="protein sequence ID" value="NYH84215.1"/>
    <property type="molecule type" value="Genomic_DNA"/>
</dbReference>
<dbReference type="RefSeq" id="WP_092888014.1">
    <property type="nucleotide sequence ID" value="NZ_FOOI01000017.1"/>
</dbReference>
<dbReference type="EMBL" id="FOOI01000017">
    <property type="protein sequence ID" value="SFH42295.1"/>
    <property type="molecule type" value="Genomic_DNA"/>
</dbReference>
<proteinExistence type="predicted"/>
<dbReference type="Gene3D" id="3.20.20.140">
    <property type="entry name" value="Metal-dependent hydrolases"/>
    <property type="match status" value="1"/>
</dbReference>
<name>A0A1I2ZXC0_9ACTN</name>
<accession>A0A1I2ZXC0</accession>
<dbReference type="PANTHER" id="PTHR35563">
    <property type="entry name" value="BARREL METAL-DEPENDENT HYDROLASE, PUTATIVE (AFU_ORTHOLOGUE AFUA_1G16240)-RELATED"/>
    <property type="match status" value="1"/>
</dbReference>
<dbReference type="SUPFAM" id="SSF51556">
    <property type="entry name" value="Metallo-dependent hydrolases"/>
    <property type="match status" value="1"/>
</dbReference>
<feature type="domain" description="Amidohydrolase-related" evidence="1">
    <location>
        <begin position="18"/>
        <end position="254"/>
    </location>
</feature>
<evidence type="ECO:0000313" key="4">
    <source>
        <dbReference type="Proteomes" id="UP000199052"/>
    </source>
</evidence>
<dbReference type="Pfam" id="PF04909">
    <property type="entry name" value="Amidohydro_2"/>
    <property type="match status" value="1"/>
</dbReference>
<sequence>MMRLVDAHVHVGRQKYPPVEDCLTAMTRAGVGQAVLVQYVGNTDNRYLHECRTRHPGRFALVGMVDPERPDAPDQVDRLAAAGFAGVRLWATTRSPGADPLAVWRALDRNHLVASVRGPFADIAHPDFAALLDEVPGLVVRMEHLGFFRYGVDAGFDAFLRLADRPGVCTMWSGYHAYSSAGHPYPDATPYLRASLAAYGPERVMWSGDWNRDRTATDDEYDAAVEHVTEHLDFLTEADREWILGRTAATVFGLEGAP</sequence>
<reference evidence="3 4" key="1">
    <citation type="submission" date="2016-10" db="EMBL/GenBank/DDBJ databases">
        <authorList>
            <person name="de Groot N.N."/>
        </authorList>
    </citation>
    <scope>NUCLEOTIDE SEQUENCE [LARGE SCALE GENOMIC DNA]</scope>
    <source>
        <strain evidence="3 4">CPCC 202808</strain>
    </source>
</reference>
<dbReference type="InterPro" id="IPR032466">
    <property type="entry name" value="Metal_Hydrolase"/>
</dbReference>
<dbReference type="PANTHER" id="PTHR35563:SF2">
    <property type="entry name" value="BARREL METAL-DEPENDENT HYDROLASE, PUTATIVE (AFU_ORTHOLOGUE AFUA_1G16240)-RELATED"/>
    <property type="match status" value="1"/>
</dbReference>
<dbReference type="AlphaFoldDB" id="A0A1I2ZXC0"/>
<evidence type="ECO:0000313" key="5">
    <source>
        <dbReference type="Proteomes" id="UP000533017"/>
    </source>
</evidence>
<reference evidence="2 5" key="2">
    <citation type="submission" date="2020-07" db="EMBL/GenBank/DDBJ databases">
        <title>Sequencing the genomes of 1000 actinobacteria strains.</title>
        <authorList>
            <person name="Klenk H.-P."/>
        </authorList>
    </citation>
    <scope>NUCLEOTIDE SEQUENCE [LARGE SCALE GENOMIC DNA]</scope>
    <source>
        <strain evidence="2 5">DSM 45117</strain>
    </source>
</reference>
<dbReference type="OrthoDB" id="5450317at2"/>